<dbReference type="OrthoDB" id="9803892at2"/>
<organism evidence="2 3">
    <name type="scientific">Chamaesiphon polymorphus CCALA 037</name>
    <dbReference type="NCBI Taxonomy" id="2107692"/>
    <lineage>
        <taxon>Bacteria</taxon>
        <taxon>Bacillati</taxon>
        <taxon>Cyanobacteriota</taxon>
        <taxon>Cyanophyceae</taxon>
        <taxon>Gomontiellales</taxon>
        <taxon>Chamaesiphonaceae</taxon>
        <taxon>Chamaesiphon</taxon>
    </lineage>
</organism>
<dbReference type="InterPro" id="IPR016040">
    <property type="entry name" value="NAD(P)-bd_dom"/>
</dbReference>
<dbReference type="CDD" id="cd05243">
    <property type="entry name" value="SDR_a5"/>
    <property type="match status" value="1"/>
</dbReference>
<proteinExistence type="predicted"/>
<dbReference type="PANTHER" id="PTHR15020:SF42">
    <property type="entry name" value="NAD(P)-BINDING DOMAIN-CONTAINING PROTEIN"/>
    <property type="match status" value="1"/>
</dbReference>
<dbReference type="SUPFAM" id="SSF51735">
    <property type="entry name" value="NAD(P)-binding Rossmann-fold domains"/>
    <property type="match status" value="1"/>
</dbReference>
<dbReference type="PANTHER" id="PTHR15020">
    <property type="entry name" value="FLAVIN REDUCTASE-RELATED"/>
    <property type="match status" value="1"/>
</dbReference>
<evidence type="ECO:0000259" key="1">
    <source>
        <dbReference type="Pfam" id="PF13460"/>
    </source>
</evidence>
<evidence type="ECO:0000313" key="3">
    <source>
        <dbReference type="Proteomes" id="UP000238937"/>
    </source>
</evidence>
<dbReference type="Proteomes" id="UP000238937">
    <property type="component" value="Unassembled WGS sequence"/>
</dbReference>
<protein>
    <submittedName>
        <fullName evidence="2">Epimerase</fullName>
    </submittedName>
</protein>
<sequence length="218" mass="23708">MKAFVAGATGETGRRIVRELVSRQIPVRAMVRDLATARTILPAEAELVVGDVLNLDSINTAIGDSTVILCATGAKPSLDPTGPYQVDFEGTKNLVNAAKAHNIEQFVFVSSLCVSKFFHPLNLFWLILWWKQQAEQYLKNSGLNYTIVRPGGLKNDDNPNPVIMSGADTLFDGSIPRQKVAQVCVESLANPKARNKVLEVVSAPTAVAKSWEELFASV</sequence>
<dbReference type="Pfam" id="PF13460">
    <property type="entry name" value="NAD_binding_10"/>
    <property type="match status" value="1"/>
</dbReference>
<dbReference type="Gene3D" id="3.40.50.720">
    <property type="entry name" value="NAD(P)-binding Rossmann-like Domain"/>
    <property type="match status" value="1"/>
</dbReference>
<gene>
    <name evidence="2" type="ORF">C7B77_07095</name>
</gene>
<dbReference type="AlphaFoldDB" id="A0A2T1GJ46"/>
<dbReference type="InterPro" id="IPR036291">
    <property type="entry name" value="NAD(P)-bd_dom_sf"/>
</dbReference>
<comment type="caution">
    <text evidence="2">The sequence shown here is derived from an EMBL/GenBank/DDBJ whole genome shotgun (WGS) entry which is preliminary data.</text>
</comment>
<keyword evidence="3" id="KW-1185">Reference proteome</keyword>
<dbReference type="EMBL" id="PVWO01000061">
    <property type="protein sequence ID" value="PSB57811.1"/>
    <property type="molecule type" value="Genomic_DNA"/>
</dbReference>
<accession>A0A2T1GJ46</accession>
<evidence type="ECO:0000313" key="2">
    <source>
        <dbReference type="EMBL" id="PSB57811.1"/>
    </source>
</evidence>
<name>A0A2T1GJ46_9CYAN</name>
<reference evidence="2 3" key="1">
    <citation type="submission" date="2018-03" db="EMBL/GenBank/DDBJ databases">
        <title>The ancient ancestry and fast evolution of plastids.</title>
        <authorList>
            <person name="Moore K.R."/>
            <person name="Magnabosco C."/>
            <person name="Momper L."/>
            <person name="Gold D.A."/>
            <person name="Bosak T."/>
            <person name="Fournier G.P."/>
        </authorList>
    </citation>
    <scope>NUCLEOTIDE SEQUENCE [LARGE SCALE GENOMIC DNA]</scope>
    <source>
        <strain evidence="2 3">CCALA 037</strain>
    </source>
</reference>
<dbReference type="RefSeq" id="WP_106302094.1">
    <property type="nucleotide sequence ID" value="NZ_PVWO01000061.1"/>
</dbReference>
<feature type="domain" description="NAD(P)-binding" evidence="1">
    <location>
        <begin position="7"/>
        <end position="191"/>
    </location>
</feature>